<feature type="transmembrane region" description="Helical" evidence="6">
    <location>
        <begin position="382"/>
        <end position="403"/>
    </location>
</feature>
<dbReference type="NCBIfam" id="TIGR00360">
    <property type="entry name" value="ComEC_N-term"/>
    <property type="match status" value="1"/>
</dbReference>
<keyword evidence="5 6" id="KW-0472">Membrane</keyword>
<feature type="transmembrane region" description="Helical" evidence="6">
    <location>
        <begin position="344"/>
        <end position="370"/>
    </location>
</feature>
<accession>A0ABR9W191</accession>
<dbReference type="InterPro" id="IPR004477">
    <property type="entry name" value="ComEC_N"/>
</dbReference>
<organism evidence="8 9">
    <name type="scientific">Brachybacterium epidermidis</name>
    <dbReference type="NCBI Taxonomy" id="2781983"/>
    <lineage>
        <taxon>Bacteria</taxon>
        <taxon>Bacillati</taxon>
        <taxon>Actinomycetota</taxon>
        <taxon>Actinomycetes</taxon>
        <taxon>Micrococcales</taxon>
        <taxon>Dermabacteraceae</taxon>
        <taxon>Brachybacterium</taxon>
    </lineage>
</organism>
<feature type="domain" description="Metallo-beta-lactamase" evidence="7">
    <location>
        <begin position="539"/>
        <end position="710"/>
    </location>
</feature>
<keyword evidence="4 6" id="KW-1133">Transmembrane helix</keyword>
<dbReference type="PANTHER" id="PTHR30619:SF1">
    <property type="entry name" value="RECOMBINATION PROTEIN 2"/>
    <property type="match status" value="1"/>
</dbReference>
<dbReference type="PANTHER" id="PTHR30619">
    <property type="entry name" value="DNA INTERNALIZATION/COMPETENCE PROTEIN COMEC/REC2"/>
    <property type="match status" value="1"/>
</dbReference>
<sequence>MRWNDLRLLPSAAAIWSLAAVGILLGAQAAIAACAVLCSSVLAAIVVIPRRAITHILFAHLAVVALAGVLLFPVLLRHDETSRALHTAAEEGLVVQLAVTARADPAAPSSGPEWSRSGLQMMARTIPARVRIGAEEGSVPASVPVLVRSSGEESQAALGQVRGGQDVWVRGTVRSSGGLLVLSVTEARPIPDTGISATAQHLRHRLRDLARENTAHLPADEAALVRGMTSGDTHGLGQRSEEIMQRAGISHLVAVSGANIALILAAVIAPLLLAGVRRRPRLMIAGIAMAGYVFLVGEEPSVQRAATMAAPVLIARFAGVRASPVAALALTVALWSVLDPVTAASIGFALSALATGAILIAAPPLANAITEATGERVSRVPALVLAVPLVAQLAVTPILITLAPEVSAWAVPVNMLVGPVVGPTTVIGVIALLLGPVWPAAAQLLNTIAAGGAHVVLLIAGTADALPGSRIPVPEGTPGVLLAIAALAVAAVAVAGRRSRTVRWVMAALLVAGTAPALAPLLPGRAGKEWSVAACAVGQGDAVLLRSGGSTVLIDTGPEPEPLRDCLNRLHVDAIDLLILTHPHADHTGGRSALTGERAPAEQWVCPLPHATRDVAAGDMVSSVVAGETWQQDGLVLEVLWPPSARAAESAALREDGSGEGDAANDCSVVVSATWPDGTRLVSLGDLEPVAQRELAATVPGPARIVKVAHHGSRRQDAGLYEHLAPELALVTVGKENSFGHPTDHALDLLGDVGAQVVRTDRHGTVILPADAIDEPLSVGPPR</sequence>
<reference evidence="8 9" key="1">
    <citation type="submission" date="2020-10" db="EMBL/GenBank/DDBJ databases">
        <title>Draft genome and description of Brachybacterium epidermidis sp nov.</title>
        <authorList>
            <person name="Boxberger M."/>
            <person name="La Scola B."/>
        </authorList>
    </citation>
    <scope>NUCLEOTIDE SEQUENCE [LARGE SCALE GENOMIC DNA]</scope>
    <source>
        <strain evidence="8 9">Marseille-Q2903</strain>
    </source>
</reference>
<comment type="caution">
    <text evidence="8">The sequence shown here is derived from an EMBL/GenBank/DDBJ whole genome shotgun (WGS) entry which is preliminary data.</text>
</comment>
<evidence type="ECO:0000256" key="3">
    <source>
        <dbReference type="ARBA" id="ARBA00022692"/>
    </source>
</evidence>
<feature type="transmembrane region" description="Helical" evidence="6">
    <location>
        <begin position="444"/>
        <end position="466"/>
    </location>
</feature>
<dbReference type="PROSITE" id="PS51257">
    <property type="entry name" value="PROKAR_LIPOPROTEIN"/>
    <property type="match status" value="1"/>
</dbReference>
<feature type="transmembrane region" description="Helical" evidence="6">
    <location>
        <begin position="53"/>
        <end position="76"/>
    </location>
</feature>
<evidence type="ECO:0000256" key="5">
    <source>
        <dbReference type="ARBA" id="ARBA00023136"/>
    </source>
</evidence>
<dbReference type="InterPro" id="IPR052159">
    <property type="entry name" value="Competence_DNA_uptake"/>
</dbReference>
<dbReference type="Proteomes" id="UP000644727">
    <property type="component" value="Unassembled WGS sequence"/>
</dbReference>
<dbReference type="RefSeq" id="WP_193865933.1">
    <property type="nucleotide sequence ID" value="NZ_JADEYR010000007.1"/>
</dbReference>
<dbReference type="SMART" id="SM00849">
    <property type="entry name" value="Lactamase_B"/>
    <property type="match status" value="1"/>
</dbReference>
<evidence type="ECO:0000313" key="9">
    <source>
        <dbReference type="Proteomes" id="UP000644727"/>
    </source>
</evidence>
<keyword evidence="2" id="KW-1003">Cell membrane</keyword>
<keyword evidence="3 6" id="KW-0812">Transmembrane</keyword>
<feature type="transmembrane region" description="Helical" evidence="6">
    <location>
        <begin position="415"/>
        <end position="437"/>
    </location>
</feature>
<comment type="subcellular location">
    <subcellularLocation>
        <location evidence="1">Cell membrane</location>
        <topology evidence="1">Multi-pass membrane protein</topology>
    </subcellularLocation>
</comment>
<evidence type="ECO:0000259" key="7">
    <source>
        <dbReference type="SMART" id="SM00849"/>
    </source>
</evidence>
<protein>
    <submittedName>
        <fullName evidence="8">ComEC/Rec2 family competence protein</fullName>
    </submittedName>
</protein>
<gene>
    <name evidence="8" type="ORF">IOE58_08320</name>
</gene>
<dbReference type="CDD" id="cd07731">
    <property type="entry name" value="ComA-like_MBL-fold"/>
    <property type="match status" value="1"/>
</dbReference>
<evidence type="ECO:0000256" key="4">
    <source>
        <dbReference type="ARBA" id="ARBA00022989"/>
    </source>
</evidence>
<proteinExistence type="predicted"/>
<dbReference type="SUPFAM" id="SSF56281">
    <property type="entry name" value="Metallo-hydrolase/oxidoreductase"/>
    <property type="match status" value="1"/>
</dbReference>
<evidence type="ECO:0000256" key="2">
    <source>
        <dbReference type="ARBA" id="ARBA00022475"/>
    </source>
</evidence>
<dbReference type="InterPro" id="IPR035681">
    <property type="entry name" value="ComA-like_MBL"/>
</dbReference>
<evidence type="ECO:0000313" key="8">
    <source>
        <dbReference type="EMBL" id="MBE9404189.1"/>
    </source>
</evidence>
<feature type="transmembrane region" description="Helical" evidence="6">
    <location>
        <begin position="478"/>
        <end position="495"/>
    </location>
</feature>
<feature type="transmembrane region" description="Helical" evidence="6">
    <location>
        <begin position="249"/>
        <end position="274"/>
    </location>
</feature>
<dbReference type="Pfam" id="PF03772">
    <property type="entry name" value="Competence"/>
    <property type="match status" value="1"/>
</dbReference>
<dbReference type="Gene3D" id="3.60.15.10">
    <property type="entry name" value="Ribonuclease Z/Hydroxyacylglutathione hydrolase-like"/>
    <property type="match status" value="1"/>
</dbReference>
<dbReference type="EMBL" id="JADEYR010000007">
    <property type="protein sequence ID" value="MBE9404189.1"/>
    <property type="molecule type" value="Genomic_DNA"/>
</dbReference>
<feature type="transmembrane region" description="Helical" evidence="6">
    <location>
        <begin position="318"/>
        <end position="338"/>
    </location>
</feature>
<dbReference type="InterPro" id="IPR036866">
    <property type="entry name" value="RibonucZ/Hydroxyglut_hydro"/>
</dbReference>
<keyword evidence="9" id="KW-1185">Reference proteome</keyword>
<feature type="transmembrane region" description="Helical" evidence="6">
    <location>
        <begin position="502"/>
        <end position="522"/>
    </location>
</feature>
<evidence type="ECO:0000256" key="6">
    <source>
        <dbReference type="SAM" id="Phobius"/>
    </source>
</evidence>
<dbReference type="InterPro" id="IPR001279">
    <property type="entry name" value="Metallo-B-lactamas"/>
</dbReference>
<evidence type="ECO:0000256" key="1">
    <source>
        <dbReference type="ARBA" id="ARBA00004651"/>
    </source>
</evidence>
<dbReference type="Pfam" id="PF00753">
    <property type="entry name" value="Lactamase_B"/>
    <property type="match status" value="1"/>
</dbReference>
<name>A0ABR9W191_9MICO</name>